<dbReference type="EMBL" id="CP023483">
    <property type="protein sequence ID" value="ATF24957.1"/>
    <property type="molecule type" value="Genomic_DNA"/>
</dbReference>
<dbReference type="EC" id="3.1.26.4" evidence="4"/>
<keyword evidence="12" id="KW-1185">Reference proteome</keyword>
<evidence type="ECO:0000256" key="9">
    <source>
        <dbReference type="ARBA" id="ARBA00022842"/>
    </source>
</evidence>
<dbReference type="AlphaFoldDB" id="A0A1D2LYM6"/>
<keyword evidence="5" id="KW-0540">Nuclease</keyword>
<comment type="catalytic activity">
    <reaction evidence="1">
        <text>Endonucleolytic cleavage to 5'-phosphomonoester.</text>
        <dbReference type="EC" id="3.1.26.4"/>
    </reaction>
</comment>
<comment type="similarity">
    <text evidence="3">Belongs to the RNase H family.</text>
</comment>
<evidence type="ECO:0000256" key="6">
    <source>
        <dbReference type="ARBA" id="ARBA00022723"/>
    </source>
</evidence>
<dbReference type="InterPro" id="IPR012337">
    <property type="entry name" value="RNaseH-like_sf"/>
</dbReference>
<dbReference type="KEGG" id="bths:CNY62_00415"/>
<evidence type="ECO:0000313" key="12">
    <source>
        <dbReference type="Proteomes" id="UP000243591"/>
    </source>
</evidence>
<dbReference type="Gene3D" id="3.40.970.10">
    <property type="entry name" value="Ribonuclease H1, N-terminal domain"/>
    <property type="match status" value="1"/>
</dbReference>
<evidence type="ECO:0000256" key="3">
    <source>
        <dbReference type="ARBA" id="ARBA00005300"/>
    </source>
</evidence>
<keyword evidence="9" id="KW-0460">Magnesium</keyword>
<dbReference type="SUPFAM" id="SSF53098">
    <property type="entry name" value="Ribonuclease H-like"/>
    <property type="match status" value="1"/>
</dbReference>
<dbReference type="STRING" id="2756.BFR44_02920"/>
<dbReference type="CDD" id="cd09277">
    <property type="entry name" value="RNase_HI_bacteria_like"/>
    <property type="match status" value="1"/>
</dbReference>
<accession>A0A1D2LYM6</accession>
<dbReference type="GO" id="GO:0043137">
    <property type="term" value="P:DNA replication, removal of RNA primer"/>
    <property type="evidence" value="ECO:0007669"/>
    <property type="project" value="TreeGrafter"/>
</dbReference>
<sequence length="200" mass="22587">MAKQKFYAIKKGHRVGIVKTWAECQALTKGYSGAIYKSFPTKKEAEDFVQGINSAQPAHIVAYNPGELVAYVDGSYNKNTEEFSYGMVIIDNDKVIHQEGRKFKNEFSPMRNVAGEVYGAKRAIEYASELGKDVGIYYDYTGIEHWAKGEWKTNNDLTKGYREYVSSINNIKITFHKVAAHTGVEYNEMVDQIAKQALFG</sequence>
<dbReference type="FunFam" id="3.40.970.10:FF:000001">
    <property type="entry name" value="Ribonuclease H1"/>
    <property type="match status" value="1"/>
</dbReference>
<dbReference type="GO" id="GO:0004523">
    <property type="term" value="F:RNA-DNA hybrid ribonuclease activity"/>
    <property type="evidence" value="ECO:0007669"/>
    <property type="project" value="UniProtKB-EC"/>
</dbReference>
<evidence type="ECO:0000256" key="4">
    <source>
        <dbReference type="ARBA" id="ARBA00012180"/>
    </source>
</evidence>
<dbReference type="InterPro" id="IPR050092">
    <property type="entry name" value="RNase_H"/>
</dbReference>
<keyword evidence="7" id="KW-0255">Endonuclease</keyword>
<evidence type="ECO:0000256" key="1">
    <source>
        <dbReference type="ARBA" id="ARBA00000077"/>
    </source>
</evidence>
<dbReference type="Pfam" id="PF00075">
    <property type="entry name" value="RNase_H"/>
    <property type="match status" value="1"/>
</dbReference>
<dbReference type="RefSeq" id="WP_069125486.1">
    <property type="nucleotide sequence ID" value="NZ_CP023483.1"/>
</dbReference>
<dbReference type="PANTHER" id="PTHR10642:SF26">
    <property type="entry name" value="RIBONUCLEASE H1"/>
    <property type="match status" value="1"/>
</dbReference>
<evidence type="ECO:0000259" key="10">
    <source>
        <dbReference type="PROSITE" id="PS50879"/>
    </source>
</evidence>
<evidence type="ECO:0000256" key="5">
    <source>
        <dbReference type="ARBA" id="ARBA00022722"/>
    </source>
</evidence>
<keyword evidence="8" id="KW-0378">Hydrolase</keyword>
<dbReference type="SUPFAM" id="SSF55658">
    <property type="entry name" value="L9 N-domain-like"/>
    <property type="match status" value="1"/>
</dbReference>
<dbReference type="Pfam" id="PF01693">
    <property type="entry name" value="Cauli_VI"/>
    <property type="match status" value="1"/>
</dbReference>
<dbReference type="OrthoDB" id="9811552at2"/>
<dbReference type="GO" id="GO:0003676">
    <property type="term" value="F:nucleic acid binding"/>
    <property type="evidence" value="ECO:0007669"/>
    <property type="project" value="InterPro"/>
</dbReference>
<dbReference type="InterPro" id="IPR036397">
    <property type="entry name" value="RNaseH_sf"/>
</dbReference>
<dbReference type="InterPro" id="IPR009027">
    <property type="entry name" value="Ribosomal_bL9/RNase_H1_N"/>
</dbReference>
<gene>
    <name evidence="11" type="ORF">CNY62_00415</name>
</gene>
<dbReference type="PROSITE" id="PS50879">
    <property type="entry name" value="RNASE_H_1"/>
    <property type="match status" value="1"/>
</dbReference>
<feature type="domain" description="RNase H type-1" evidence="10">
    <location>
        <begin position="64"/>
        <end position="199"/>
    </location>
</feature>
<proteinExistence type="inferred from homology"/>
<dbReference type="GO" id="GO:0046872">
    <property type="term" value="F:metal ion binding"/>
    <property type="evidence" value="ECO:0007669"/>
    <property type="project" value="UniProtKB-KW"/>
</dbReference>
<keyword evidence="6" id="KW-0479">Metal-binding</keyword>
<dbReference type="Proteomes" id="UP000243591">
    <property type="component" value="Chromosome"/>
</dbReference>
<dbReference type="PANTHER" id="PTHR10642">
    <property type="entry name" value="RIBONUCLEASE H1"/>
    <property type="match status" value="1"/>
</dbReference>
<name>A0A1D2LYM6_BROTH</name>
<dbReference type="InterPro" id="IPR002156">
    <property type="entry name" value="RNaseH_domain"/>
</dbReference>
<evidence type="ECO:0000256" key="2">
    <source>
        <dbReference type="ARBA" id="ARBA00001946"/>
    </source>
</evidence>
<dbReference type="InterPro" id="IPR011320">
    <property type="entry name" value="RNase_H1_N"/>
</dbReference>
<reference evidence="11 12" key="1">
    <citation type="submission" date="2017-09" db="EMBL/GenBank/DDBJ databases">
        <title>Complete Genome Sequences of Two Strains of the Meat Spoilage Bacterium Brochothrix thermosphacta Isolated from Ground Chicken.</title>
        <authorList>
            <person name="Paoli G.C."/>
            <person name="Wijey C."/>
            <person name="Chen C.-Y."/>
            <person name="Nguyen L."/>
            <person name="Yan X."/>
            <person name="Irwin P.L."/>
        </authorList>
    </citation>
    <scope>NUCLEOTIDE SEQUENCE [LARGE SCALE GENOMIC DNA]</scope>
    <source>
        <strain evidence="11 12">BI</strain>
    </source>
</reference>
<dbReference type="InterPro" id="IPR037056">
    <property type="entry name" value="RNase_H1_N_sf"/>
</dbReference>
<evidence type="ECO:0000256" key="8">
    <source>
        <dbReference type="ARBA" id="ARBA00022801"/>
    </source>
</evidence>
<organism evidence="11 12">
    <name type="scientific">Brochothrix thermosphacta</name>
    <name type="common">Microbacterium thermosphactum</name>
    <dbReference type="NCBI Taxonomy" id="2756"/>
    <lineage>
        <taxon>Bacteria</taxon>
        <taxon>Bacillati</taxon>
        <taxon>Bacillota</taxon>
        <taxon>Bacilli</taxon>
        <taxon>Bacillales</taxon>
        <taxon>Listeriaceae</taxon>
        <taxon>Brochothrix</taxon>
    </lineage>
</organism>
<protein>
    <recommendedName>
        <fullName evidence="4">ribonuclease H</fullName>
        <ecNumber evidence="4">3.1.26.4</ecNumber>
    </recommendedName>
</protein>
<comment type="cofactor">
    <cofactor evidence="2">
        <name>Mg(2+)</name>
        <dbReference type="ChEBI" id="CHEBI:18420"/>
    </cofactor>
</comment>
<evidence type="ECO:0000313" key="11">
    <source>
        <dbReference type="EMBL" id="ATF24957.1"/>
    </source>
</evidence>
<evidence type="ECO:0000256" key="7">
    <source>
        <dbReference type="ARBA" id="ARBA00022759"/>
    </source>
</evidence>
<dbReference type="Gene3D" id="3.30.420.10">
    <property type="entry name" value="Ribonuclease H-like superfamily/Ribonuclease H"/>
    <property type="match status" value="1"/>
</dbReference>